<proteinExistence type="predicted"/>
<dbReference type="RefSeq" id="WP_231943700.1">
    <property type="nucleotide sequence ID" value="NZ_CP036278.1"/>
</dbReference>
<evidence type="ECO:0000313" key="5">
    <source>
        <dbReference type="Proteomes" id="UP000315750"/>
    </source>
</evidence>
<dbReference type="PANTHER" id="PTHR44591:SF23">
    <property type="entry name" value="CHEY SUBFAMILY"/>
    <property type="match status" value="1"/>
</dbReference>
<dbReference type="AlphaFoldDB" id="A0A518AWB1"/>
<dbReference type="Proteomes" id="UP000315750">
    <property type="component" value="Chromosome"/>
</dbReference>
<gene>
    <name evidence="4" type="ORF">Pan181_52550</name>
</gene>
<comment type="caution">
    <text evidence="2">Lacks conserved residue(s) required for the propagation of feature annotation.</text>
</comment>
<dbReference type="GO" id="GO:0000160">
    <property type="term" value="P:phosphorelay signal transduction system"/>
    <property type="evidence" value="ECO:0007669"/>
    <property type="project" value="InterPro"/>
</dbReference>
<dbReference type="EMBL" id="CP036278">
    <property type="protein sequence ID" value="QDU59014.1"/>
    <property type="molecule type" value="Genomic_DNA"/>
</dbReference>
<sequence length="162" mass="17782">MSTRPSVPLLGALLKHRTDGRWAVPATPSGDIPLLYDMAMKQILDVGNCGPDHGALKRFFTKHFDCEVSQADRADDALAKLKQHPFDLVVVNRKLDIDYSDGIDVIKQIKSTPELGEIPVMLITNFPEHQQAAQAIGAIQGFGKLELDAADTVERVRAVLEP</sequence>
<evidence type="ECO:0000259" key="3">
    <source>
        <dbReference type="PROSITE" id="PS50110"/>
    </source>
</evidence>
<dbReference type="InterPro" id="IPR050595">
    <property type="entry name" value="Bact_response_regulator"/>
</dbReference>
<dbReference type="Pfam" id="PF00072">
    <property type="entry name" value="Response_reg"/>
    <property type="match status" value="1"/>
</dbReference>
<keyword evidence="5" id="KW-1185">Reference proteome</keyword>
<protein>
    <submittedName>
        <fullName evidence="4">Response regulator receiver domain protein</fullName>
    </submittedName>
</protein>
<evidence type="ECO:0000313" key="4">
    <source>
        <dbReference type="EMBL" id="QDU59014.1"/>
    </source>
</evidence>
<dbReference type="SUPFAM" id="SSF52172">
    <property type="entry name" value="CheY-like"/>
    <property type="match status" value="1"/>
</dbReference>
<reference evidence="4 5" key="1">
    <citation type="submission" date="2019-02" db="EMBL/GenBank/DDBJ databases">
        <title>Deep-cultivation of Planctomycetes and their phenomic and genomic characterization uncovers novel biology.</title>
        <authorList>
            <person name="Wiegand S."/>
            <person name="Jogler M."/>
            <person name="Boedeker C."/>
            <person name="Pinto D."/>
            <person name="Vollmers J."/>
            <person name="Rivas-Marin E."/>
            <person name="Kohn T."/>
            <person name="Peeters S.H."/>
            <person name="Heuer A."/>
            <person name="Rast P."/>
            <person name="Oberbeckmann S."/>
            <person name="Bunk B."/>
            <person name="Jeske O."/>
            <person name="Meyerdierks A."/>
            <person name="Storesund J.E."/>
            <person name="Kallscheuer N."/>
            <person name="Luecker S."/>
            <person name="Lage O.M."/>
            <person name="Pohl T."/>
            <person name="Merkel B.J."/>
            <person name="Hornburger P."/>
            <person name="Mueller R.-W."/>
            <person name="Bruemmer F."/>
            <person name="Labrenz M."/>
            <person name="Spormann A.M."/>
            <person name="Op den Camp H."/>
            <person name="Overmann J."/>
            <person name="Amann R."/>
            <person name="Jetten M.S.M."/>
            <person name="Mascher T."/>
            <person name="Medema M.H."/>
            <person name="Devos D.P."/>
            <person name="Kaster A.-K."/>
            <person name="Ovreas L."/>
            <person name="Rohde M."/>
            <person name="Galperin M.Y."/>
            <person name="Jogler C."/>
        </authorList>
    </citation>
    <scope>NUCLEOTIDE SEQUENCE [LARGE SCALE GENOMIC DNA]</scope>
    <source>
        <strain evidence="4 5">Pan181</strain>
    </source>
</reference>
<evidence type="ECO:0000256" key="1">
    <source>
        <dbReference type="ARBA" id="ARBA00022553"/>
    </source>
</evidence>
<dbReference type="PROSITE" id="PS50110">
    <property type="entry name" value="RESPONSE_REGULATORY"/>
    <property type="match status" value="1"/>
</dbReference>
<organism evidence="4 5">
    <name type="scientific">Aeoliella mucimassa</name>
    <dbReference type="NCBI Taxonomy" id="2527972"/>
    <lineage>
        <taxon>Bacteria</taxon>
        <taxon>Pseudomonadati</taxon>
        <taxon>Planctomycetota</taxon>
        <taxon>Planctomycetia</taxon>
        <taxon>Pirellulales</taxon>
        <taxon>Lacipirellulaceae</taxon>
        <taxon>Aeoliella</taxon>
    </lineage>
</organism>
<dbReference type="Gene3D" id="3.40.50.2300">
    <property type="match status" value="1"/>
</dbReference>
<dbReference type="InterPro" id="IPR011006">
    <property type="entry name" value="CheY-like_superfamily"/>
</dbReference>
<evidence type="ECO:0000256" key="2">
    <source>
        <dbReference type="PROSITE-ProRule" id="PRU00169"/>
    </source>
</evidence>
<dbReference type="PANTHER" id="PTHR44591">
    <property type="entry name" value="STRESS RESPONSE REGULATOR PROTEIN 1"/>
    <property type="match status" value="1"/>
</dbReference>
<name>A0A518AWB1_9BACT</name>
<accession>A0A518AWB1</accession>
<feature type="domain" description="Response regulatory" evidence="3">
    <location>
        <begin position="42"/>
        <end position="160"/>
    </location>
</feature>
<keyword evidence="1" id="KW-0597">Phosphoprotein</keyword>
<dbReference type="InterPro" id="IPR001789">
    <property type="entry name" value="Sig_transdc_resp-reg_receiver"/>
</dbReference>
<dbReference type="KEGG" id="amuc:Pan181_52550"/>